<dbReference type="InterPro" id="IPR013766">
    <property type="entry name" value="Thioredoxin_domain"/>
</dbReference>
<dbReference type="GO" id="GO:0016209">
    <property type="term" value="F:antioxidant activity"/>
    <property type="evidence" value="ECO:0007669"/>
    <property type="project" value="InterPro"/>
</dbReference>
<organism evidence="2">
    <name type="scientific">marine metagenome</name>
    <dbReference type="NCBI Taxonomy" id="408172"/>
    <lineage>
        <taxon>unclassified sequences</taxon>
        <taxon>metagenomes</taxon>
        <taxon>ecological metagenomes</taxon>
    </lineage>
</organism>
<dbReference type="AlphaFoldDB" id="A0A381R960"/>
<dbReference type="PANTHER" id="PTHR42852:SF18">
    <property type="entry name" value="CHROMOSOME UNDETERMINED SCAFFOLD_47, WHOLE GENOME SHOTGUN SEQUENCE"/>
    <property type="match status" value="1"/>
</dbReference>
<dbReference type="Gene3D" id="3.40.30.10">
    <property type="entry name" value="Glutaredoxin"/>
    <property type="match status" value="1"/>
</dbReference>
<dbReference type="EMBL" id="UINC01001721">
    <property type="protein sequence ID" value="SUZ87369.1"/>
    <property type="molecule type" value="Genomic_DNA"/>
</dbReference>
<dbReference type="SUPFAM" id="SSF52833">
    <property type="entry name" value="Thioredoxin-like"/>
    <property type="match status" value="1"/>
</dbReference>
<dbReference type="InterPro" id="IPR050553">
    <property type="entry name" value="Thioredoxin_ResA/DsbE_sf"/>
</dbReference>
<dbReference type="InterPro" id="IPR036249">
    <property type="entry name" value="Thioredoxin-like_sf"/>
</dbReference>
<sequence>MKQYHLITFCLIILLGCEVSTEKKENINQISKVQNLEINFQLPDLDGNIHHSSEWQGKAKLINFWATWCAPCRREIPLLNKTQYTYENDLQIIGIAVDFVDDVKAYEKEMPFDYPILVGQENAIAIAESAGIEFIGLPFTMIISAKDELIKTHLGEIKDQHITKIIDILRRIETQELTIDSARNILGNF</sequence>
<dbReference type="PROSITE" id="PS51257">
    <property type="entry name" value="PROKAR_LIPOPROTEIN"/>
    <property type="match status" value="1"/>
</dbReference>
<accession>A0A381R960</accession>
<gene>
    <name evidence="2" type="ORF">METZ01_LOCUS40223</name>
</gene>
<dbReference type="Pfam" id="PF00578">
    <property type="entry name" value="AhpC-TSA"/>
    <property type="match status" value="1"/>
</dbReference>
<dbReference type="InterPro" id="IPR017937">
    <property type="entry name" value="Thioredoxin_CS"/>
</dbReference>
<dbReference type="PROSITE" id="PS00194">
    <property type="entry name" value="THIOREDOXIN_1"/>
    <property type="match status" value="1"/>
</dbReference>
<reference evidence="2" key="1">
    <citation type="submission" date="2018-05" db="EMBL/GenBank/DDBJ databases">
        <authorList>
            <person name="Lanie J.A."/>
            <person name="Ng W.-L."/>
            <person name="Kazmierczak K.M."/>
            <person name="Andrzejewski T.M."/>
            <person name="Davidsen T.M."/>
            <person name="Wayne K.J."/>
            <person name="Tettelin H."/>
            <person name="Glass J.I."/>
            <person name="Rusch D."/>
            <person name="Podicherti R."/>
            <person name="Tsui H.-C.T."/>
            <person name="Winkler M.E."/>
        </authorList>
    </citation>
    <scope>NUCLEOTIDE SEQUENCE</scope>
</reference>
<dbReference type="CDD" id="cd02966">
    <property type="entry name" value="TlpA_like_family"/>
    <property type="match status" value="1"/>
</dbReference>
<dbReference type="PANTHER" id="PTHR42852">
    <property type="entry name" value="THIOL:DISULFIDE INTERCHANGE PROTEIN DSBE"/>
    <property type="match status" value="1"/>
</dbReference>
<evidence type="ECO:0000313" key="2">
    <source>
        <dbReference type="EMBL" id="SUZ87369.1"/>
    </source>
</evidence>
<feature type="domain" description="Thioredoxin" evidence="1">
    <location>
        <begin position="31"/>
        <end position="171"/>
    </location>
</feature>
<dbReference type="GO" id="GO:0016491">
    <property type="term" value="F:oxidoreductase activity"/>
    <property type="evidence" value="ECO:0007669"/>
    <property type="project" value="InterPro"/>
</dbReference>
<dbReference type="PROSITE" id="PS51352">
    <property type="entry name" value="THIOREDOXIN_2"/>
    <property type="match status" value="1"/>
</dbReference>
<protein>
    <recommendedName>
        <fullName evidence="1">Thioredoxin domain-containing protein</fullName>
    </recommendedName>
</protein>
<proteinExistence type="predicted"/>
<name>A0A381R960_9ZZZZ</name>
<dbReference type="InterPro" id="IPR000866">
    <property type="entry name" value="AhpC/TSA"/>
</dbReference>
<evidence type="ECO:0000259" key="1">
    <source>
        <dbReference type="PROSITE" id="PS51352"/>
    </source>
</evidence>